<evidence type="ECO:0000256" key="1">
    <source>
        <dbReference type="SAM" id="Phobius"/>
    </source>
</evidence>
<dbReference type="EMBL" id="CP071444">
    <property type="protein sequence ID" value="QSX08143.1"/>
    <property type="molecule type" value="Genomic_DNA"/>
</dbReference>
<keyword evidence="1" id="KW-1133">Transmembrane helix</keyword>
<evidence type="ECO:0000313" key="2">
    <source>
        <dbReference type="EMBL" id="QSX08143.1"/>
    </source>
</evidence>
<dbReference type="Proteomes" id="UP000663499">
    <property type="component" value="Chromosome"/>
</dbReference>
<feature type="transmembrane region" description="Helical" evidence="1">
    <location>
        <begin position="52"/>
        <end position="70"/>
    </location>
</feature>
<accession>A0A974XE36</accession>
<sequence>MSSEPNKRFLKSSAGNVLLAVVLLVVFQVILHNDFWNWTDPKIYFGWLPSNVLYRIVMVGIVIPITMHIVTKISWPIPK</sequence>
<evidence type="ECO:0000313" key="3">
    <source>
        <dbReference type="Proteomes" id="UP000663499"/>
    </source>
</evidence>
<organism evidence="2 3">
    <name type="scientific">Alkalibacter rhizosphaerae</name>
    <dbReference type="NCBI Taxonomy" id="2815577"/>
    <lineage>
        <taxon>Bacteria</taxon>
        <taxon>Bacillati</taxon>
        <taxon>Bacillota</taxon>
        <taxon>Clostridia</taxon>
        <taxon>Eubacteriales</taxon>
        <taxon>Eubacteriaceae</taxon>
        <taxon>Alkalibacter</taxon>
    </lineage>
</organism>
<feature type="transmembrane region" description="Helical" evidence="1">
    <location>
        <begin position="12"/>
        <end position="32"/>
    </location>
</feature>
<gene>
    <name evidence="2" type="ORF">J0B03_10110</name>
</gene>
<dbReference type="RefSeq" id="WP_207299485.1">
    <property type="nucleotide sequence ID" value="NZ_CP071444.1"/>
</dbReference>
<protein>
    <submittedName>
        <fullName evidence="2">Uncharacterized protein</fullName>
    </submittedName>
</protein>
<keyword evidence="3" id="KW-1185">Reference proteome</keyword>
<dbReference type="AlphaFoldDB" id="A0A974XE36"/>
<proteinExistence type="predicted"/>
<dbReference type="KEGG" id="alka:J0B03_10110"/>
<keyword evidence="1" id="KW-0812">Transmembrane</keyword>
<reference evidence="2" key="1">
    <citation type="submission" date="2021-03" db="EMBL/GenBank/DDBJ databases">
        <title>Alkalibacter marinus sp. nov., isolated from tidal flat sediment.</title>
        <authorList>
            <person name="Namirimu T."/>
            <person name="Yang J.-A."/>
            <person name="Yang S.-H."/>
            <person name="Kim Y.-J."/>
            <person name="Kwon K.K."/>
        </authorList>
    </citation>
    <scope>NUCLEOTIDE SEQUENCE</scope>
    <source>
        <strain evidence="2">ES005</strain>
    </source>
</reference>
<keyword evidence="1" id="KW-0472">Membrane</keyword>
<name>A0A974XE36_9FIRM</name>